<accession>A0A1B1SDG9</accession>
<evidence type="ECO:0000256" key="4">
    <source>
        <dbReference type="ARBA" id="ARBA00022801"/>
    </source>
</evidence>
<evidence type="ECO:0000256" key="9">
    <source>
        <dbReference type="SAM" id="SignalP"/>
    </source>
</evidence>
<dbReference type="PANTHER" id="PTHR43660">
    <property type="entry name" value="DIPEPTIDYL CARBOXYPEPTIDASE"/>
    <property type="match status" value="1"/>
</dbReference>
<dbReference type="GO" id="GO:0006508">
    <property type="term" value="P:proteolysis"/>
    <property type="evidence" value="ECO:0007669"/>
    <property type="project" value="UniProtKB-KW"/>
</dbReference>
<comment type="cofactor">
    <cofactor evidence="7">
        <name>Zn(2+)</name>
        <dbReference type="ChEBI" id="CHEBI:29105"/>
    </cofactor>
    <text evidence="7">Binds 1 zinc ion.</text>
</comment>
<evidence type="ECO:0000259" key="10">
    <source>
        <dbReference type="Pfam" id="PF01432"/>
    </source>
</evidence>
<dbReference type="OrthoDB" id="9773538at2"/>
<feature type="domain" description="Peptidase M3A/M3B catalytic" evidence="10">
    <location>
        <begin position="256"/>
        <end position="702"/>
    </location>
</feature>
<dbReference type="SUPFAM" id="SSF55486">
    <property type="entry name" value="Metalloproteases ('zincins'), catalytic domain"/>
    <property type="match status" value="1"/>
</dbReference>
<dbReference type="InterPro" id="IPR045090">
    <property type="entry name" value="Pept_M3A_M3B"/>
</dbReference>
<dbReference type="FunFam" id="3.40.390.10:FF:000009">
    <property type="entry name" value="Oligopeptidase A"/>
    <property type="match status" value="1"/>
</dbReference>
<dbReference type="EMBL" id="CP015402">
    <property type="protein sequence ID" value="ANU64825.2"/>
    <property type="molecule type" value="Genomic_DNA"/>
</dbReference>
<dbReference type="InterPro" id="IPR024077">
    <property type="entry name" value="Neurolysin/TOP_dom2"/>
</dbReference>
<keyword evidence="6 7" id="KW-0482">Metalloprotease</keyword>
<evidence type="ECO:0000313" key="11">
    <source>
        <dbReference type="EMBL" id="ANU64825.2"/>
    </source>
</evidence>
<dbReference type="Pfam" id="PF01432">
    <property type="entry name" value="Peptidase_M3"/>
    <property type="match status" value="1"/>
</dbReference>
<feature type="compositionally biased region" description="Pro residues" evidence="8">
    <location>
        <begin position="713"/>
        <end position="722"/>
    </location>
</feature>
<name>A0A1B1SDG9_9BACT</name>
<dbReference type="GO" id="GO:0046872">
    <property type="term" value="F:metal ion binding"/>
    <property type="evidence" value="ECO:0007669"/>
    <property type="project" value="UniProtKB-UniRule"/>
</dbReference>
<dbReference type="GO" id="GO:0004180">
    <property type="term" value="F:carboxypeptidase activity"/>
    <property type="evidence" value="ECO:0007669"/>
    <property type="project" value="TreeGrafter"/>
</dbReference>
<dbReference type="Gene3D" id="1.10.1370.10">
    <property type="entry name" value="Neurolysin, domain 3"/>
    <property type="match status" value="1"/>
</dbReference>
<dbReference type="AlphaFoldDB" id="A0A1B1SDG9"/>
<dbReference type="GO" id="GO:0005829">
    <property type="term" value="C:cytosol"/>
    <property type="evidence" value="ECO:0007669"/>
    <property type="project" value="TreeGrafter"/>
</dbReference>
<evidence type="ECO:0000256" key="7">
    <source>
        <dbReference type="RuleBase" id="RU003435"/>
    </source>
</evidence>
<evidence type="ECO:0000256" key="6">
    <source>
        <dbReference type="ARBA" id="ARBA00023049"/>
    </source>
</evidence>
<protein>
    <submittedName>
        <fullName evidence="11">Peptidase M3</fullName>
    </submittedName>
</protein>
<sequence length="722" mass="81851">MKKLTAAIMASTIMLMNQNSAAAATPGTSADNPFFTEYTTTVLGTIPFSRVHNSDYEPAVDRGIKLQNQEIDAIVNNPDKPTFLNTIVALERSGADLNRVLSTFYPLLSADSDDELMEISMRLSSKLSDHSTSITLNQGLWKRIKSVYDKRASLNLNPEDEMLLQRTYDSFARSGAGLEGQQREEYRRLASKLSDLTTKFGQNVLKELNTYEIWLSGDELAGLPTSVLEAAALSAKEKGREGEYRFTLAQPTYMAVMKYADSPAVRERFYRLYNSRNTKGEYSNMEIMSDIADTRRQIAALFGKETYADYGLEKTMAENTANVYALLNRLAEAYRPAQQREFAEITEFASKATGAPVKLNAWDYSYWANKLKEAKYKYDEEALRPYFELNNVIDGVFGLATRLYGVTFRQNPDIEVYHPDVRAFEVIDPEQKVMGVIYTDFYPRETKRPGAWMTNFREEYIDADGDTVLPHVSIVMNFTKPTDTKPSLLTPYEVETFLHEFGHALHGLFASTNYASLSGTNVYRDFVELPSQFNENYLTEKEFLDGFARHYQTGEPIPSELVEKIIDTSRFGAGYACLRQLAFGLTDMAWHTTTTHVDDPAELERRATESVAMFDEVEGCMFSPQFSHIFAGGYAAGYYSYKWAEVLDADAFSMFKRNGLFDKKTADSFRTNILMRGGTEHPMTLYKRFRGQEPTIDALLQRDGIQPEEQPSMPQPVPTKKD</sequence>
<evidence type="ECO:0000313" key="12">
    <source>
        <dbReference type="Proteomes" id="UP000186351"/>
    </source>
</evidence>
<dbReference type="InterPro" id="IPR034005">
    <property type="entry name" value="M3A_DCP"/>
</dbReference>
<feature type="chain" id="PRO_5013017741" evidence="9">
    <location>
        <begin position="23"/>
        <end position="722"/>
    </location>
</feature>
<dbReference type="STRING" id="1796646.A4V02_09320"/>
<keyword evidence="4 7" id="KW-0378">Hydrolase</keyword>
<dbReference type="Gene3D" id="3.40.390.10">
    <property type="entry name" value="Collagenase (Catalytic Domain)"/>
    <property type="match status" value="1"/>
</dbReference>
<keyword evidence="12" id="KW-1185">Reference proteome</keyword>
<keyword evidence="5 7" id="KW-0862">Zinc</keyword>
<evidence type="ECO:0000256" key="2">
    <source>
        <dbReference type="ARBA" id="ARBA00022670"/>
    </source>
</evidence>
<evidence type="ECO:0000256" key="3">
    <source>
        <dbReference type="ARBA" id="ARBA00022723"/>
    </source>
</evidence>
<dbReference type="InterPro" id="IPR024080">
    <property type="entry name" value="Neurolysin/TOP_N"/>
</dbReference>
<accession>A0A1Z2XHV0</accession>
<dbReference type="InterPro" id="IPR001567">
    <property type="entry name" value="Pept_M3A_M3B_dom"/>
</dbReference>
<evidence type="ECO:0000256" key="8">
    <source>
        <dbReference type="SAM" id="MobiDB-lite"/>
    </source>
</evidence>
<feature type="signal peptide" evidence="9">
    <location>
        <begin position="1"/>
        <end position="22"/>
    </location>
</feature>
<dbReference type="InterPro" id="IPR024079">
    <property type="entry name" value="MetalloPept_cat_dom_sf"/>
</dbReference>
<feature type="region of interest" description="Disordered" evidence="8">
    <location>
        <begin position="702"/>
        <end position="722"/>
    </location>
</feature>
<proteinExistence type="inferred from homology"/>
<evidence type="ECO:0000256" key="1">
    <source>
        <dbReference type="ARBA" id="ARBA00006040"/>
    </source>
</evidence>
<dbReference type="Gene3D" id="1.20.1050.40">
    <property type="entry name" value="Endopeptidase. Chain P, domain 1"/>
    <property type="match status" value="1"/>
</dbReference>
<dbReference type="GO" id="GO:0004222">
    <property type="term" value="F:metalloendopeptidase activity"/>
    <property type="evidence" value="ECO:0007669"/>
    <property type="project" value="InterPro"/>
</dbReference>
<keyword evidence="9" id="KW-0732">Signal</keyword>
<dbReference type="Proteomes" id="UP000186351">
    <property type="component" value="Chromosome"/>
</dbReference>
<dbReference type="PANTHER" id="PTHR43660:SF1">
    <property type="entry name" value="DIPEPTIDYL CARBOXYPEPTIDASE"/>
    <property type="match status" value="1"/>
</dbReference>
<evidence type="ECO:0000256" key="5">
    <source>
        <dbReference type="ARBA" id="ARBA00022833"/>
    </source>
</evidence>
<organism evidence="11 12">
    <name type="scientific">Muribaculum intestinale</name>
    <dbReference type="NCBI Taxonomy" id="1796646"/>
    <lineage>
        <taxon>Bacteria</taxon>
        <taxon>Pseudomonadati</taxon>
        <taxon>Bacteroidota</taxon>
        <taxon>Bacteroidia</taxon>
        <taxon>Bacteroidales</taxon>
        <taxon>Muribaculaceae</taxon>
        <taxon>Muribaculum</taxon>
    </lineage>
</organism>
<dbReference type="CDD" id="cd06456">
    <property type="entry name" value="M3A_DCP"/>
    <property type="match status" value="1"/>
</dbReference>
<dbReference type="KEGG" id="pary:A4V02_09320"/>
<reference evidence="12" key="1">
    <citation type="submission" date="2016-04" db="EMBL/GenBank/DDBJ databases">
        <title>Complete Genome Sequences of Twelve Strains of a Stable Defined Moderately Diverse Mouse Microbiota 2 (sDMDMm2).</title>
        <authorList>
            <person name="Uchimura Y."/>
            <person name="Wyss M."/>
            <person name="Brugiroux S."/>
            <person name="Limenitakis J.P."/>
            <person name="Stecher B."/>
            <person name="McCoy K.D."/>
            <person name="Macpherson A.J."/>
        </authorList>
    </citation>
    <scope>NUCLEOTIDE SEQUENCE [LARGE SCALE GENOMIC DNA]</scope>
    <source>
        <strain evidence="12">YL27</strain>
    </source>
</reference>
<comment type="similarity">
    <text evidence="1 7">Belongs to the peptidase M3 family.</text>
</comment>
<keyword evidence="3 7" id="KW-0479">Metal-binding</keyword>
<gene>
    <name evidence="11" type="ORF">A4V02_09320</name>
</gene>
<keyword evidence="2 7" id="KW-0645">Protease</keyword>